<comment type="caution">
    <text evidence="5">The sequence shown here is derived from an EMBL/GenBank/DDBJ whole genome shotgun (WGS) entry which is preliminary data.</text>
</comment>
<evidence type="ECO:0000256" key="1">
    <source>
        <dbReference type="ARBA" id="ARBA00022669"/>
    </source>
</evidence>
<gene>
    <name evidence="5" type="ORF">NC653_019361</name>
</gene>
<evidence type="ECO:0000256" key="2">
    <source>
        <dbReference type="ARBA" id="ARBA00023026"/>
    </source>
</evidence>
<keyword evidence="1" id="KW-0147">Chitin-binding</keyword>
<sequence>MEHCSINRSARHESPQPTKQKTAGFFAKSTPECDEVVGAASGDTCFTIAQSFNLTAASFDVINPNLNCTALFVGQWLCVAGLV</sequence>
<evidence type="ECO:0000313" key="6">
    <source>
        <dbReference type="Proteomes" id="UP001164929"/>
    </source>
</evidence>
<dbReference type="Proteomes" id="UP001164929">
    <property type="component" value="Chromosome 7"/>
</dbReference>
<dbReference type="EMBL" id="JAQIZT010000007">
    <property type="protein sequence ID" value="KAJ6991124.1"/>
    <property type="molecule type" value="Genomic_DNA"/>
</dbReference>
<proteinExistence type="predicted"/>
<dbReference type="AlphaFoldDB" id="A0AAD6QIQ4"/>
<reference evidence="5" key="1">
    <citation type="journal article" date="2023" name="Mol. Ecol. Resour.">
        <title>Chromosome-level genome assembly of a triploid poplar Populus alba 'Berolinensis'.</title>
        <authorList>
            <person name="Chen S."/>
            <person name="Yu Y."/>
            <person name="Wang X."/>
            <person name="Wang S."/>
            <person name="Zhang T."/>
            <person name="Zhou Y."/>
            <person name="He R."/>
            <person name="Meng N."/>
            <person name="Wang Y."/>
            <person name="Liu W."/>
            <person name="Liu Z."/>
            <person name="Liu J."/>
            <person name="Guo Q."/>
            <person name="Huang H."/>
            <person name="Sederoff R.R."/>
            <person name="Wang G."/>
            <person name="Qu G."/>
            <person name="Chen S."/>
        </authorList>
    </citation>
    <scope>NUCLEOTIDE SEQUENCE</scope>
    <source>
        <strain evidence="5">SC-2020</strain>
    </source>
</reference>
<name>A0AAD6QIQ4_9ROSI</name>
<feature type="region of interest" description="Disordered" evidence="3">
    <location>
        <begin position="1"/>
        <end position="22"/>
    </location>
</feature>
<feature type="domain" description="LysM" evidence="4">
    <location>
        <begin position="35"/>
        <end position="79"/>
    </location>
</feature>
<dbReference type="PANTHER" id="PTHR34997:SF1">
    <property type="entry name" value="PEPTIDOGLYCAN-BINDING LYSIN DOMAIN"/>
    <property type="match status" value="1"/>
</dbReference>
<evidence type="ECO:0000259" key="4">
    <source>
        <dbReference type="PROSITE" id="PS51782"/>
    </source>
</evidence>
<dbReference type="CDD" id="cd00118">
    <property type="entry name" value="LysM"/>
    <property type="match status" value="1"/>
</dbReference>
<keyword evidence="2" id="KW-0843">Virulence</keyword>
<accession>A0AAD6QIQ4</accession>
<dbReference type="SUPFAM" id="SSF54106">
    <property type="entry name" value="LysM domain"/>
    <property type="match status" value="1"/>
</dbReference>
<dbReference type="PANTHER" id="PTHR34997">
    <property type="entry name" value="AM15"/>
    <property type="match status" value="1"/>
</dbReference>
<protein>
    <recommendedName>
        <fullName evidence="4">LysM domain-containing protein</fullName>
    </recommendedName>
</protein>
<keyword evidence="6" id="KW-1185">Reference proteome</keyword>
<dbReference type="PROSITE" id="PS51782">
    <property type="entry name" value="LYSM"/>
    <property type="match status" value="1"/>
</dbReference>
<feature type="compositionally biased region" description="Basic and acidic residues" evidence="3">
    <location>
        <begin position="1"/>
        <end position="14"/>
    </location>
</feature>
<dbReference type="GO" id="GO:0008061">
    <property type="term" value="F:chitin binding"/>
    <property type="evidence" value="ECO:0007669"/>
    <property type="project" value="UniProtKB-KW"/>
</dbReference>
<dbReference type="InterPro" id="IPR036779">
    <property type="entry name" value="LysM_dom_sf"/>
</dbReference>
<evidence type="ECO:0000313" key="5">
    <source>
        <dbReference type="EMBL" id="KAJ6991124.1"/>
    </source>
</evidence>
<dbReference type="InterPro" id="IPR052210">
    <property type="entry name" value="LysM1-like"/>
</dbReference>
<dbReference type="Gene3D" id="3.10.350.10">
    <property type="entry name" value="LysM domain"/>
    <property type="match status" value="1"/>
</dbReference>
<organism evidence="5 6">
    <name type="scientific">Populus alba x Populus x berolinensis</name>
    <dbReference type="NCBI Taxonomy" id="444605"/>
    <lineage>
        <taxon>Eukaryota</taxon>
        <taxon>Viridiplantae</taxon>
        <taxon>Streptophyta</taxon>
        <taxon>Embryophyta</taxon>
        <taxon>Tracheophyta</taxon>
        <taxon>Spermatophyta</taxon>
        <taxon>Magnoliopsida</taxon>
        <taxon>eudicotyledons</taxon>
        <taxon>Gunneridae</taxon>
        <taxon>Pentapetalae</taxon>
        <taxon>rosids</taxon>
        <taxon>fabids</taxon>
        <taxon>Malpighiales</taxon>
        <taxon>Salicaceae</taxon>
        <taxon>Saliceae</taxon>
        <taxon>Populus</taxon>
    </lineage>
</organism>
<dbReference type="Pfam" id="PF01476">
    <property type="entry name" value="LysM"/>
    <property type="match status" value="1"/>
</dbReference>
<evidence type="ECO:0000256" key="3">
    <source>
        <dbReference type="SAM" id="MobiDB-lite"/>
    </source>
</evidence>
<dbReference type="SMART" id="SM00257">
    <property type="entry name" value="LysM"/>
    <property type="match status" value="1"/>
</dbReference>
<dbReference type="InterPro" id="IPR018392">
    <property type="entry name" value="LysM"/>
</dbReference>